<dbReference type="Proteomes" id="UP000323844">
    <property type="component" value="Chromosome"/>
</dbReference>
<comment type="catalytic activity">
    <reaction evidence="8 9">
        <text>tRNA(Leu) + L-leucine + ATP = L-leucyl-tRNA(Leu) + AMP + diphosphate</text>
        <dbReference type="Rhea" id="RHEA:11688"/>
        <dbReference type="Rhea" id="RHEA-COMP:9613"/>
        <dbReference type="Rhea" id="RHEA-COMP:9622"/>
        <dbReference type="ChEBI" id="CHEBI:30616"/>
        <dbReference type="ChEBI" id="CHEBI:33019"/>
        <dbReference type="ChEBI" id="CHEBI:57427"/>
        <dbReference type="ChEBI" id="CHEBI:78442"/>
        <dbReference type="ChEBI" id="CHEBI:78494"/>
        <dbReference type="ChEBI" id="CHEBI:456215"/>
        <dbReference type="EC" id="6.1.1.4"/>
    </reaction>
</comment>
<dbReference type="GO" id="GO:0004823">
    <property type="term" value="F:leucine-tRNA ligase activity"/>
    <property type="evidence" value="ECO:0007669"/>
    <property type="project" value="UniProtKB-UniRule"/>
</dbReference>
<evidence type="ECO:0000256" key="8">
    <source>
        <dbReference type="ARBA" id="ARBA00047469"/>
    </source>
</evidence>
<dbReference type="Gene3D" id="1.10.730.10">
    <property type="entry name" value="Isoleucyl-tRNA Synthetase, Domain 1"/>
    <property type="match status" value="2"/>
</dbReference>
<dbReference type="PRINTS" id="PR00985">
    <property type="entry name" value="TRNASYNTHLEU"/>
</dbReference>
<dbReference type="FunFam" id="1.10.730.10:FF:000002">
    <property type="entry name" value="Leucine--tRNA ligase"/>
    <property type="match status" value="1"/>
</dbReference>
<dbReference type="EC" id="6.1.1.4" evidence="9"/>
<keyword evidence="7 9" id="KW-0030">Aminoacyl-tRNA synthetase</keyword>
<dbReference type="Pfam" id="PF13603">
    <property type="entry name" value="tRNA-synt_1_2"/>
    <property type="match status" value="1"/>
</dbReference>
<dbReference type="CDD" id="cd00812">
    <property type="entry name" value="LeuRS_core"/>
    <property type="match status" value="1"/>
</dbReference>
<feature type="domain" description="Aminoacyl-tRNA synthetase class Ia" evidence="11">
    <location>
        <begin position="402"/>
        <end position="581"/>
    </location>
</feature>
<name>A0A5C0UJR2_9RICK</name>
<evidence type="ECO:0000256" key="5">
    <source>
        <dbReference type="ARBA" id="ARBA00022840"/>
    </source>
</evidence>
<gene>
    <name evidence="9" type="primary">leuS</name>
    <name evidence="15" type="ORF">FZC37_02390</name>
</gene>
<dbReference type="InterPro" id="IPR002300">
    <property type="entry name" value="aa-tRNA-synth_Ia"/>
</dbReference>
<dbReference type="InterPro" id="IPR013155">
    <property type="entry name" value="M/V/L/I-tRNA-synth_anticd-bd"/>
</dbReference>
<dbReference type="FunFam" id="3.40.50.620:FF:000056">
    <property type="entry name" value="Leucine--tRNA ligase"/>
    <property type="match status" value="1"/>
</dbReference>
<dbReference type="SUPFAM" id="SSF47323">
    <property type="entry name" value="Anticodon-binding domain of a subclass of class I aminoacyl-tRNA synthetases"/>
    <property type="match status" value="1"/>
</dbReference>
<evidence type="ECO:0000256" key="3">
    <source>
        <dbReference type="ARBA" id="ARBA00022598"/>
    </source>
</evidence>
<dbReference type="Pfam" id="PF09334">
    <property type="entry name" value="tRNA-synt_1g"/>
    <property type="match status" value="1"/>
</dbReference>
<dbReference type="FunFam" id="3.40.50.620:FF:000003">
    <property type="entry name" value="Leucine--tRNA ligase"/>
    <property type="match status" value="1"/>
</dbReference>
<dbReference type="InterPro" id="IPR009008">
    <property type="entry name" value="Val/Leu/Ile-tRNA-synth_edit"/>
</dbReference>
<dbReference type="GO" id="GO:0005524">
    <property type="term" value="F:ATP binding"/>
    <property type="evidence" value="ECO:0007669"/>
    <property type="project" value="UniProtKB-UniRule"/>
</dbReference>
<dbReference type="InterPro" id="IPR014729">
    <property type="entry name" value="Rossmann-like_a/b/a_fold"/>
</dbReference>
<dbReference type="InterPro" id="IPR015413">
    <property type="entry name" value="Methionyl/Leucyl_tRNA_Synth"/>
</dbReference>
<comment type="subcellular location">
    <subcellularLocation>
        <location evidence="9">Cytoplasm</location>
    </subcellularLocation>
</comment>
<dbReference type="InterPro" id="IPR001412">
    <property type="entry name" value="aa-tRNA-synth_I_CS"/>
</dbReference>
<evidence type="ECO:0000259" key="14">
    <source>
        <dbReference type="Pfam" id="PF13603"/>
    </source>
</evidence>
<dbReference type="OrthoDB" id="9810365at2"/>
<keyword evidence="4 9" id="KW-0547">Nucleotide-binding</keyword>
<evidence type="ECO:0000256" key="1">
    <source>
        <dbReference type="ARBA" id="ARBA00005594"/>
    </source>
</evidence>
<dbReference type="EMBL" id="CP043312">
    <property type="protein sequence ID" value="QEK39763.1"/>
    <property type="molecule type" value="Genomic_DNA"/>
</dbReference>
<sequence length="832" mass="95401">MSRKSEGIEGKWQKIWRERKVFEVDINPKKKKCYVLEMFPYPSGKLHVGHVRNYVIGDVIARYKRLCGFNVLHPIGWDAFGLPAENAAIDQGVSPSVWTEQNIASMRHELSLLGISYDWSREIKTCSSSYYLHEQKLFLKMLQKDLAYRQESWINWDPVDKTVLANEQVVDGRGWRSGAVVEKKKLHQWFFRITRYANDLIESLNNLHKWPEKVRIMQKNWIGRAKGVEIKFEVHGISEIIDVFTTRPDTIFGCSFIAIGCDHYLVKRYLDTPNVKAFVNKCMALKNEEIDKTKLGLFTGLYGVHPFCAEKKIPIYIANFILSDYASGAVYGCPAHDERDYEFAVKYDLEIVRVIESNSSKLPHIESGTMINSKFLNGMDNELAKSVVTERLIKEKLGKERVVYRLRDWGISRQRFWGCPIPIIHCNDCGIVPVPLEQLPVTLPDQVTIAKGNFLESCAEWVNTACPLCKKSAKRETDTFDTFFESSWYFLKFCSKDSKTLINEKDCNYWMPVDHYIGGVEHAVLHLLYARFISRVMIDCGYTSVPEPFDHLLNQGMVLHHTFKDSDGNFIYPEDVVMQEGGRKSKSSGKVVYKSDGLEKMSKSKKNVIGLDYIVKQYGADTLRLYVLSDTPPEKDVQWVTEGVEGCSKFISKLFSLAEVFVKQDCVHARPDESLLILCNGIVKNVSYAIEQSKFNNAIAYLRTLCNEISDRVNTNFTSTTKECFVTLIKMFNPFIPHVTEEIWNMLGHDDILALDDVWPKVNIDSALINSKVKIAVQINGKTKGIITVPLNADQECVKTEVRNDEKLKSWLIYKEAKKTIFVPNKIINFVL</sequence>
<dbReference type="AlphaFoldDB" id="A0A5C0UJR2"/>
<keyword evidence="2 9" id="KW-0963">Cytoplasm</keyword>
<dbReference type="InterPro" id="IPR025709">
    <property type="entry name" value="Leu_tRNA-synth_edit"/>
</dbReference>
<evidence type="ECO:0000259" key="11">
    <source>
        <dbReference type="Pfam" id="PF00133"/>
    </source>
</evidence>
<dbReference type="RefSeq" id="WP_148952124.1">
    <property type="nucleotide sequence ID" value="NZ_CP043312.1"/>
</dbReference>
<feature type="domain" description="Leucyl-tRNA synthetase editing" evidence="14">
    <location>
        <begin position="219"/>
        <end position="392"/>
    </location>
</feature>
<evidence type="ECO:0000256" key="4">
    <source>
        <dbReference type="ARBA" id="ARBA00022741"/>
    </source>
</evidence>
<feature type="short sequence motif" description="'HIGH' region" evidence="9">
    <location>
        <begin position="40"/>
        <end position="50"/>
    </location>
</feature>
<evidence type="ECO:0000256" key="7">
    <source>
        <dbReference type="ARBA" id="ARBA00023146"/>
    </source>
</evidence>
<dbReference type="KEGG" id="snay:FZC37_02390"/>
<dbReference type="Gene3D" id="3.40.50.620">
    <property type="entry name" value="HUPs"/>
    <property type="match status" value="2"/>
</dbReference>
<dbReference type="GO" id="GO:0005737">
    <property type="term" value="C:cytoplasm"/>
    <property type="evidence" value="ECO:0007669"/>
    <property type="project" value="UniProtKB-SubCell"/>
</dbReference>
<feature type="domain" description="Aminoacyl-tRNA synthetase class Ia" evidence="11">
    <location>
        <begin position="592"/>
        <end position="639"/>
    </location>
</feature>
<dbReference type="Pfam" id="PF00133">
    <property type="entry name" value="tRNA-synt_1"/>
    <property type="match status" value="2"/>
</dbReference>
<keyword evidence="16" id="KW-1185">Reference proteome</keyword>
<evidence type="ECO:0000313" key="16">
    <source>
        <dbReference type="Proteomes" id="UP000323844"/>
    </source>
</evidence>
<dbReference type="SUPFAM" id="SSF50677">
    <property type="entry name" value="ValRS/IleRS/LeuRS editing domain"/>
    <property type="match status" value="1"/>
</dbReference>
<keyword evidence="3 9" id="KW-0436">Ligase</keyword>
<evidence type="ECO:0000256" key="2">
    <source>
        <dbReference type="ARBA" id="ARBA00022490"/>
    </source>
</evidence>
<evidence type="ECO:0000259" key="13">
    <source>
        <dbReference type="Pfam" id="PF09334"/>
    </source>
</evidence>
<dbReference type="PROSITE" id="PS00178">
    <property type="entry name" value="AA_TRNA_LIGASE_I"/>
    <property type="match status" value="1"/>
</dbReference>
<dbReference type="NCBIfam" id="TIGR00396">
    <property type="entry name" value="leuS_bact"/>
    <property type="match status" value="1"/>
</dbReference>
<dbReference type="GO" id="GO:0002161">
    <property type="term" value="F:aminoacyl-tRNA deacylase activity"/>
    <property type="evidence" value="ECO:0007669"/>
    <property type="project" value="InterPro"/>
</dbReference>
<dbReference type="PANTHER" id="PTHR43740">
    <property type="entry name" value="LEUCYL-TRNA SYNTHETASE"/>
    <property type="match status" value="1"/>
</dbReference>
<proteinExistence type="inferred from homology"/>
<reference evidence="15 16" key="1">
    <citation type="submission" date="2019-08" db="EMBL/GenBank/DDBJ databases">
        <title>Highly reduced genomes of protist endosymbionts show evolutionary convergence.</title>
        <authorList>
            <person name="George E."/>
            <person name="Husnik F."/>
            <person name="Tashyreva D."/>
            <person name="Prokopchuk G."/>
            <person name="Horak A."/>
            <person name="Kwong W.K."/>
            <person name="Lukes J."/>
            <person name="Keeling P.J."/>
        </authorList>
    </citation>
    <scope>NUCLEOTIDE SEQUENCE [LARGE SCALE GENOMIC DNA]</scope>
    <source>
        <strain evidence="15">1621</strain>
    </source>
</reference>
<feature type="binding site" evidence="9">
    <location>
        <position position="603"/>
    </location>
    <ligand>
        <name>ATP</name>
        <dbReference type="ChEBI" id="CHEBI:30616"/>
    </ligand>
</feature>
<feature type="domain" description="Methionyl/Leucyl tRNA synthetase" evidence="13">
    <location>
        <begin position="38"/>
        <end position="169"/>
    </location>
</feature>
<dbReference type="InterPro" id="IPR002302">
    <property type="entry name" value="Leu-tRNA-ligase"/>
</dbReference>
<accession>A0A5C0UJR2</accession>
<comment type="similarity">
    <text evidence="1 9 10">Belongs to the class-I aminoacyl-tRNA synthetase family.</text>
</comment>
<evidence type="ECO:0000256" key="6">
    <source>
        <dbReference type="ARBA" id="ARBA00022917"/>
    </source>
</evidence>
<dbReference type="PANTHER" id="PTHR43740:SF2">
    <property type="entry name" value="LEUCINE--TRNA LIGASE, MITOCHONDRIAL"/>
    <property type="match status" value="1"/>
</dbReference>
<protein>
    <recommendedName>
        <fullName evidence="9">Leucine--tRNA ligase</fullName>
        <ecNumber evidence="9">6.1.1.4</ecNumber>
    </recommendedName>
    <alternativeName>
        <fullName evidence="9">Leucyl-tRNA synthetase</fullName>
        <shortName evidence="9">LeuRS</shortName>
    </alternativeName>
</protein>
<dbReference type="Pfam" id="PF08264">
    <property type="entry name" value="Anticodon_1"/>
    <property type="match status" value="1"/>
</dbReference>
<dbReference type="HAMAP" id="MF_00049_B">
    <property type="entry name" value="Leu_tRNA_synth_B"/>
    <property type="match status" value="1"/>
</dbReference>
<keyword evidence="5 9" id="KW-0067">ATP-binding</keyword>
<dbReference type="SUPFAM" id="SSF52374">
    <property type="entry name" value="Nucleotidylyl transferase"/>
    <property type="match status" value="1"/>
</dbReference>
<keyword evidence="6 9" id="KW-0648">Protein biosynthesis</keyword>
<feature type="domain" description="Methionyl/Valyl/Leucyl/Isoleucyl-tRNA synthetase anticodon-binding" evidence="12">
    <location>
        <begin position="673"/>
        <end position="795"/>
    </location>
</feature>
<organism evidence="15 16">
    <name type="scientific">Candidatus Sneabacter namystus</name>
    <dbReference type="NCBI Taxonomy" id="2601646"/>
    <lineage>
        <taxon>Bacteria</taxon>
        <taxon>Pseudomonadati</taxon>
        <taxon>Pseudomonadota</taxon>
        <taxon>Alphaproteobacteria</taxon>
        <taxon>Rickettsiales</taxon>
        <taxon>Rickettsiaceae</taxon>
        <taxon>Rickettsieae</taxon>
        <taxon>Candidatus Sneabacter</taxon>
    </lineage>
</organism>
<feature type="short sequence motif" description="'KMSKS' region" evidence="9">
    <location>
        <begin position="600"/>
        <end position="604"/>
    </location>
</feature>
<dbReference type="InterPro" id="IPR009080">
    <property type="entry name" value="tRNAsynth_Ia_anticodon-bd"/>
</dbReference>
<dbReference type="GO" id="GO:0006429">
    <property type="term" value="P:leucyl-tRNA aminoacylation"/>
    <property type="evidence" value="ECO:0007669"/>
    <property type="project" value="UniProtKB-UniRule"/>
</dbReference>
<evidence type="ECO:0000256" key="9">
    <source>
        <dbReference type="HAMAP-Rule" id="MF_00049"/>
    </source>
</evidence>
<evidence type="ECO:0000313" key="15">
    <source>
        <dbReference type="EMBL" id="QEK39763.1"/>
    </source>
</evidence>
<evidence type="ECO:0000259" key="12">
    <source>
        <dbReference type="Pfam" id="PF08264"/>
    </source>
</evidence>
<evidence type="ECO:0000256" key="10">
    <source>
        <dbReference type="RuleBase" id="RU363035"/>
    </source>
</evidence>